<evidence type="ECO:0000313" key="6">
    <source>
        <dbReference type="EMBL" id="MBC9813237.1"/>
    </source>
</evidence>
<evidence type="ECO:0000259" key="5">
    <source>
        <dbReference type="SMART" id="SM00062"/>
    </source>
</evidence>
<accession>A0A8J6TTK0</accession>
<evidence type="ECO:0000313" key="7">
    <source>
        <dbReference type="Proteomes" id="UP000652681"/>
    </source>
</evidence>
<name>A0A8J6TTK0_9FLAO</name>
<evidence type="ECO:0000256" key="2">
    <source>
        <dbReference type="ARBA" id="ARBA00022729"/>
    </source>
</evidence>
<dbReference type="Pfam" id="PF00497">
    <property type="entry name" value="SBP_bac_3"/>
    <property type="match status" value="1"/>
</dbReference>
<dbReference type="PROSITE" id="PS51257">
    <property type="entry name" value="PROKAR_LIPOPROTEIN"/>
    <property type="match status" value="1"/>
</dbReference>
<dbReference type="InterPro" id="IPR023346">
    <property type="entry name" value="Lysozyme-like_dom_sf"/>
</dbReference>
<evidence type="ECO:0000256" key="1">
    <source>
        <dbReference type="ARBA" id="ARBA00004339"/>
    </source>
</evidence>
<protein>
    <submittedName>
        <fullName evidence="6">Transporter substrate-binding domain-containing protein</fullName>
    </submittedName>
</protein>
<dbReference type="InterPro" id="IPR001638">
    <property type="entry name" value="Solute-binding_3/MltF_N"/>
</dbReference>
<sequence>MKHTKNSLFCICLALITSIIAGCSSDNNKDNEPQEVSESVKDYQQIIESGSLVVLAENSSTSYFVYRGEKMGFEYEILREFAKEIGLELEIKTVANLDNLVPMLNNREGDLISCNYTVTRERTKEIDFSLPYIQTPQVLIQKKPEGWQKMDDADIDRHLIREPIDLARKHVNVWEHSSYYQRLIHLQEEIGDSIYIDPVNGLIGSEELIEQVSQGIIDYTVVEENIARVNSRFYDNIDIATAISVKQNIAFGLRKSSTLLKAKLDKWMEGFMESKKYKYIYRKYYEIGVSGMAPDDKFSSVGRGKVSPYDEFFKAAGKKHGVDWQLLAAIAFHESKFNPYIEGFGGAYGMMQFMPNTGPKYGVYPDSSPEVQINGGMKKVAADIKSWSSIPDKEQRIKFALASYNAGRGHIEDAQRLAIKYGLNGNVWDDNVEKMLLNLSKQEYYRDEVVKNGSMRGTTTYNYVRKVYPRYKEWKATFK</sequence>
<comment type="subcellular location">
    <subcellularLocation>
        <location evidence="1">Cell outer membrane</location>
        <topology evidence="1">Peripheral membrane protein</topology>
    </subcellularLocation>
</comment>
<dbReference type="CDD" id="cd01009">
    <property type="entry name" value="PBP2_YfhD_N"/>
    <property type="match status" value="1"/>
</dbReference>
<feature type="domain" description="Solute-binding protein family 3/N-terminal" evidence="5">
    <location>
        <begin position="51"/>
        <end position="288"/>
    </location>
</feature>
<reference evidence="6" key="1">
    <citation type="submission" date="2020-09" db="EMBL/GenBank/DDBJ databases">
        <title>Taishania pollutisoli gen. nov., sp. nov., Isolated from Tetrabromobisphenol A-Contaminated Soil.</title>
        <authorList>
            <person name="Chen Q."/>
        </authorList>
    </citation>
    <scope>NUCLEOTIDE SEQUENCE</scope>
    <source>
        <strain evidence="6">CZZ-1</strain>
    </source>
</reference>
<dbReference type="RefSeq" id="WP_216714458.1">
    <property type="nucleotide sequence ID" value="NZ_JACVEL010000008.1"/>
</dbReference>
<comment type="caution">
    <text evidence="6">The sequence shown here is derived from an EMBL/GenBank/DDBJ whole genome shotgun (WGS) entry which is preliminary data.</text>
</comment>
<organism evidence="6 7">
    <name type="scientific">Taishania pollutisoli</name>
    <dbReference type="NCBI Taxonomy" id="2766479"/>
    <lineage>
        <taxon>Bacteria</taxon>
        <taxon>Pseudomonadati</taxon>
        <taxon>Bacteroidota</taxon>
        <taxon>Flavobacteriia</taxon>
        <taxon>Flavobacteriales</taxon>
        <taxon>Crocinitomicaceae</taxon>
        <taxon>Taishania</taxon>
    </lineage>
</organism>
<keyword evidence="3" id="KW-0472">Membrane</keyword>
<dbReference type="SMART" id="SM00062">
    <property type="entry name" value="PBPb"/>
    <property type="match status" value="1"/>
</dbReference>
<dbReference type="Proteomes" id="UP000652681">
    <property type="component" value="Unassembled WGS sequence"/>
</dbReference>
<proteinExistence type="predicted"/>
<feature type="signal peptide" evidence="4">
    <location>
        <begin position="1"/>
        <end position="21"/>
    </location>
</feature>
<evidence type="ECO:0000256" key="4">
    <source>
        <dbReference type="SAM" id="SignalP"/>
    </source>
</evidence>
<dbReference type="Gene3D" id="1.10.530.10">
    <property type="match status" value="1"/>
</dbReference>
<dbReference type="InterPro" id="IPR008258">
    <property type="entry name" value="Transglycosylase_SLT_dom_1"/>
</dbReference>
<keyword evidence="2 4" id="KW-0732">Signal</keyword>
<dbReference type="Gene3D" id="3.40.190.10">
    <property type="entry name" value="Periplasmic binding protein-like II"/>
    <property type="match status" value="2"/>
</dbReference>
<dbReference type="CDD" id="cd13403">
    <property type="entry name" value="MLTF-like"/>
    <property type="match status" value="1"/>
</dbReference>
<dbReference type="SUPFAM" id="SSF53955">
    <property type="entry name" value="Lysozyme-like"/>
    <property type="match status" value="1"/>
</dbReference>
<dbReference type="AlphaFoldDB" id="A0A8J6TTK0"/>
<gene>
    <name evidence="6" type="ORF">H9Y05_12235</name>
</gene>
<dbReference type="SUPFAM" id="SSF53850">
    <property type="entry name" value="Periplasmic binding protein-like II"/>
    <property type="match status" value="1"/>
</dbReference>
<feature type="chain" id="PRO_5035203780" evidence="4">
    <location>
        <begin position="22"/>
        <end position="479"/>
    </location>
</feature>
<dbReference type="PANTHER" id="PTHR35936">
    <property type="entry name" value="MEMBRANE-BOUND LYTIC MUREIN TRANSGLYCOSYLASE F"/>
    <property type="match status" value="1"/>
</dbReference>
<keyword evidence="7" id="KW-1185">Reference proteome</keyword>
<dbReference type="EMBL" id="JACVEL010000008">
    <property type="protein sequence ID" value="MBC9813237.1"/>
    <property type="molecule type" value="Genomic_DNA"/>
</dbReference>
<dbReference type="GO" id="GO:0009279">
    <property type="term" value="C:cell outer membrane"/>
    <property type="evidence" value="ECO:0007669"/>
    <property type="project" value="UniProtKB-SubCell"/>
</dbReference>
<keyword evidence="3" id="KW-0998">Cell outer membrane</keyword>
<evidence type="ECO:0000256" key="3">
    <source>
        <dbReference type="ARBA" id="ARBA00023237"/>
    </source>
</evidence>
<dbReference type="Pfam" id="PF01464">
    <property type="entry name" value="SLT"/>
    <property type="match status" value="1"/>
</dbReference>